<organism evidence="3 4">
    <name type="scientific">Gossypium australe</name>
    <dbReference type="NCBI Taxonomy" id="47621"/>
    <lineage>
        <taxon>Eukaryota</taxon>
        <taxon>Viridiplantae</taxon>
        <taxon>Streptophyta</taxon>
        <taxon>Embryophyta</taxon>
        <taxon>Tracheophyta</taxon>
        <taxon>Spermatophyta</taxon>
        <taxon>Magnoliopsida</taxon>
        <taxon>eudicotyledons</taxon>
        <taxon>Gunneridae</taxon>
        <taxon>Pentapetalae</taxon>
        <taxon>rosids</taxon>
        <taxon>malvids</taxon>
        <taxon>Malvales</taxon>
        <taxon>Malvaceae</taxon>
        <taxon>Malvoideae</taxon>
        <taxon>Gossypium</taxon>
    </lineage>
</organism>
<dbReference type="SUPFAM" id="SSF56672">
    <property type="entry name" value="DNA/RNA polymerases"/>
    <property type="match status" value="1"/>
</dbReference>
<dbReference type="InterPro" id="IPR002156">
    <property type="entry name" value="RNaseH_domain"/>
</dbReference>
<feature type="region of interest" description="Disordered" evidence="1">
    <location>
        <begin position="57"/>
        <end position="77"/>
    </location>
</feature>
<dbReference type="OrthoDB" id="1736143at2759"/>
<dbReference type="InterPro" id="IPR043502">
    <property type="entry name" value="DNA/RNA_pol_sf"/>
</dbReference>
<reference evidence="3" key="1">
    <citation type="submission" date="2019-08" db="EMBL/GenBank/DDBJ databases">
        <authorList>
            <person name="Liu F."/>
        </authorList>
    </citation>
    <scope>NUCLEOTIDE SEQUENCE [LARGE SCALE GENOMIC DNA]</scope>
    <source>
        <strain evidence="3">PA1801</strain>
        <tissue evidence="3">Leaf</tissue>
    </source>
</reference>
<dbReference type="CDD" id="cd01647">
    <property type="entry name" value="RT_LTR"/>
    <property type="match status" value="1"/>
</dbReference>
<dbReference type="Proteomes" id="UP000325315">
    <property type="component" value="Unassembled WGS sequence"/>
</dbReference>
<dbReference type="Pfam" id="PF13456">
    <property type="entry name" value="RVT_3"/>
    <property type="match status" value="1"/>
</dbReference>
<dbReference type="GO" id="GO:0004523">
    <property type="term" value="F:RNA-DNA hybrid ribonuclease activity"/>
    <property type="evidence" value="ECO:0007669"/>
    <property type="project" value="InterPro"/>
</dbReference>
<dbReference type="EMBL" id="SMMG02000002">
    <property type="protein sequence ID" value="KAA3484094.1"/>
    <property type="molecule type" value="Genomic_DNA"/>
</dbReference>
<dbReference type="InterPro" id="IPR043128">
    <property type="entry name" value="Rev_trsase/Diguanyl_cyclase"/>
</dbReference>
<name>A0A5B6WSK0_9ROSI</name>
<evidence type="ECO:0000256" key="1">
    <source>
        <dbReference type="SAM" id="MobiDB-lite"/>
    </source>
</evidence>
<evidence type="ECO:0000313" key="4">
    <source>
        <dbReference type="Proteomes" id="UP000325315"/>
    </source>
</evidence>
<comment type="caution">
    <text evidence="3">The sequence shown here is derived from an EMBL/GenBank/DDBJ whole genome shotgun (WGS) entry which is preliminary data.</text>
</comment>
<accession>A0A5B6WSK0</accession>
<sequence length="936" mass="107996">MTGEMIENVIRIGKIDVGESNKRLTSRKKENEVNNKITYNKGYSKSITKNWPRTVATGQQGLSRQESGPKQNTDKLQFTPIPMTYRELYQSLFDAHVVSPFYLKPLQPPYPKWYDANAQCDYHAGILGHSIENCTAFKKVVERLIKMGIVKFGDAPSAENLLPNHTDNGMEMVKRGLSISDPKWICENMRNYCEFHHEEGHKIQECEEFRALVQGLVDNKEIEFCEKDNKRVPWNYDCNVTIPRKENSASASKEDQEVGFHMRSGIHYDLINIRAELVKRQTLMVEQKKEKVVRPEPLVNEPVKEEEAKEFLKFLKHSEYIVVEQLHKQPARIFVLALLLSSEVHRSALMKVLNETYVANDIFVNKLDWLVNNISVDNFIFFNDDEIPPGGMGSTKALHITTRCKWYTLPGVFIDDGSALNVLPLSTLNSLPVDSSDMKVCWRSSGFKTKDSIARRSNQVDFLAMDIKPFYNCLLGRPWIYSAGAVPSSLHQKLKLVSEGWLVTINAEKDIIAFVTSDAHTWRQMRRKLNILSNLWKEIPRVFRAYLEFSNINNMSNATRELEPHFEQDMCLEGSQDFEDDIDCGLSPDLLRMVVKIRTCITEEMKRDLVELLQEFKDVFAWSYQDMPGLSTDIFVHRLPIKEDCRLVQQKLQRMRPDIALKIKEEKDGNVRMCVDYRNLNKASPKDNFLLPHIDTLVDNTADYSLFSFMDGFSGYNQIKMHPEDMEKTTFITLTNILATTEEDVTKDHLWKLNFDGASNAVGNGIGAVLVSPNGDHYPFTCKLDFDCTNNMEEYEACTMGLRTAIERKIRALEVYRDSALVIYQLKDENQMADALAALASMIKVSKQEDVKPIQMSIYDAPAHCYNMEEEERDDHPWYHDILRYVRNRDYPDQAIENDKRMLRRLACDYVLDGEILYKRRKGQALLRCVDAVEAK</sequence>
<feature type="domain" description="RNase H type-1" evidence="2">
    <location>
        <begin position="754"/>
        <end position="844"/>
    </location>
</feature>
<dbReference type="InterPro" id="IPR036397">
    <property type="entry name" value="RNaseH_sf"/>
</dbReference>
<protein>
    <recommendedName>
        <fullName evidence="2">RNase H type-1 domain-containing protein</fullName>
    </recommendedName>
</protein>
<dbReference type="Gene3D" id="3.30.70.270">
    <property type="match status" value="1"/>
</dbReference>
<dbReference type="Gene3D" id="3.30.420.10">
    <property type="entry name" value="Ribonuclease H-like superfamily/Ribonuclease H"/>
    <property type="match status" value="1"/>
</dbReference>
<dbReference type="Gene3D" id="3.10.10.10">
    <property type="entry name" value="HIV Type 1 Reverse Transcriptase, subunit A, domain 1"/>
    <property type="match status" value="1"/>
</dbReference>
<dbReference type="PANTHER" id="PTHR32108">
    <property type="entry name" value="DNA-DIRECTED RNA POLYMERASE SUBUNIT ALPHA"/>
    <property type="match status" value="1"/>
</dbReference>
<gene>
    <name evidence="3" type="ORF">EPI10_006202</name>
</gene>
<proteinExistence type="predicted"/>
<dbReference type="PANTHER" id="PTHR32108:SF5">
    <property type="entry name" value="DYNACTIN SUBUNIT 1-LIKE"/>
    <property type="match status" value="1"/>
</dbReference>
<keyword evidence="4" id="KW-1185">Reference proteome</keyword>
<dbReference type="AlphaFoldDB" id="A0A5B6WSK0"/>
<feature type="compositionally biased region" description="Polar residues" evidence="1">
    <location>
        <begin position="57"/>
        <end position="76"/>
    </location>
</feature>
<evidence type="ECO:0000313" key="3">
    <source>
        <dbReference type="EMBL" id="KAA3484094.1"/>
    </source>
</evidence>
<evidence type="ECO:0000259" key="2">
    <source>
        <dbReference type="Pfam" id="PF13456"/>
    </source>
</evidence>
<dbReference type="GO" id="GO:0003676">
    <property type="term" value="F:nucleic acid binding"/>
    <property type="evidence" value="ECO:0007669"/>
    <property type="project" value="InterPro"/>
</dbReference>